<gene>
    <name evidence="2" type="ORF">JR316_006398</name>
</gene>
<protein>
    <recommendedName>
        <fullName evidence="1">Ribosomal RNA methyltransferase FtsJ domain-containing protein</fullName>
    </recommendedName>
</protein>
<dbReference type="EMBL" id="JAFIQS010000006">
    <property type="protein sequence ID" value="KAG5167807.1"/>
    <property type="molecule type" value="Genomic_DNA"/>
</dbReference>
<dbReference type="InterPro" id="IPR002877">
    <property type="entry name" value="RNA_MeTrfase_FtsJ_dom"/>
</dbReference>
<dbReference type="AlphaFoldDB" id="A0A8H8CIL8"/>
<feature type="domain" description="Ribosomal RNA methyltransferase FtsJ" evidence="1">
    <location>
        <begin position="86"/>
        <end position="273"/>
    </location>
</feature>
<dbReference type="InterPro" id="IPR029063">
    <property type="entry name" value="SAM-dependent_MTases_sf"/>
</dbReference>
<dbReference type="Pfam" id="PF01728">
    <property type="entry name" value="FtsJ"/>
    <property type="match status" value="1"/>
</dbReference>
<reference evidence="2" key="1">
    <citation type="submission" date="2021-02" db="EMBL/GenBank/DDBJ databases">
        <title>Psilocybe cubensis genome.</title>
        <authorList>
            <person name="Mckernan K.J."/>
            <person name="Crawford S."/>
            <person name="Trippe A."/>
            <person name="Kane L.T."/>
            <person name="Mclaughlin S."/>
        </authorList>
    </citation>
    <scope>NUCLEOTIDE SEQUENCE [LARGE SCALE GENOMIC DNA]</scope>
    <source>
        <strain evidence="2">MGC-MH-2018</strain>
    </source>
</reference>
<accession>A0A8H8CIL8</accession>
<comment type="caution">
    <text evidence="2">The sequence shown here is derived from an EMBL/GenBank/DDBJ whole genome shotgun (WGS) entry which is preliminary data.</text>
</comment>
<sequence length="367" mass="41368">MPCTPMPVRYQNFLPEQEPDPHDYKVRLVKELIDHGAVILAKLLKLQGDGWNDERIEVHFQKQRDASDNASPHLEGVWYDKMKGLMKEIDTRLKCIPAEGHLSFLDLGCCPGGFSSYILTKNPASRGIGVSLPVEDGGHKYLLEEHLLTRHKLIFANLTKYQLNAHSVPDPDLQHLPYDIVKSPFDLVLLDGHQLRTQISAKPGDMHRLSISQLIIALRTVAPGGTIIMKLPLPHKPIAARILYMLNEISTKICRWKPMSIHANRGTFYVVAFGVGLDPKKANLATYLTGLQNLWFSLSYGGENGGGRYMTDEDLDFIIPVDGIINNHLGWLAEFGNPLWHVQVSALERLYEKNHRKQCKKSTEDAT</sequence>
<dbReference type="Gene3D" id="3.40.50.12760">
    <property type="match status" value="1"/>
</dbReference>
<organism evidence="2">
    <name type="scientific">Psilocybe cubensis</name>
    <name type="common">Psychedelic mushroom</name>
    <name type="synonym">Stropharia cubensis</name>
    <dbReference type="NCBI Taxonomy" id="181762"/>
    <lineage>
        <taxon>Eukaryota</taxon>
        <taxon>Fungi</taxon>
        <taxon>Dikarya</taxon>
        <taxon>Basidiomycota</taxon>
        <taxon>Agaricomycotina</taxon>
        <taxon>Agaricomycetes</taxon>
        <taxon>Agaricomycetidae</taxon>
        <taxon>Agaricales</taxon>
        <taxon>Agaricineae</taxon>
        <taxon>Strophariaceae</taxon>
        <taxon>Psilocybe</taxon>
    </lineage>
</organism>
<dbReference type="GO" id="GO:0008168">
    <property type="term" value="F:methyltransferase activity"/>
    <property type="evidence" value="ECO:0007669"/>
    <property type="project" value="InterPro"/>
</dbReference>
<name>A0A8H8CIL8_PSICU</name>
<dbReference type="OrthoDB" id="417125at2759"/>
<proteinExistence type="predicted"/>
<dbReference type="GO" id="GO:0032259">
    <property type="term" value="P:methylation"/>
    <property type="evidence" value="ECO:0007669"/>
    <property type="project" value="InterPro"/>
</dbReference>
<evidence type="ECO:0000259" key="1">
    <source>
        <dbReference type="Pfam" id="PF01728"/>
    </source>
</evidence>
<dbReference type="SUPFAM" id="SSF53335">
    <property type="entry name" value="S-adenosyl-L-methionine-dependent methyltransferases"/>
    <property type="match status" value="1"/>
</dbReference>
<evidence type="ECO:0000313" key="2">
    <source>
        <dbReference type="EMBL" id="KAG5167807.1"/>
    </source>
</evidence>